<sequence>MLKRLLIILVGLAIMMGVAALVYVGMLFLGEPSAKPGLTVFRSGPPAALPVGNYTAVQEEREYLCGDIQVIFLGNAPRELVGLDRAELEKRYPQGQGWTIQEQGRTLILHQRLEEFCPEHQNYRHLGLYEGQLAVYQGPLGHNEKLLRVEKNLPVSSLSSDLQLKLHQATEFDRQDAQIQAILRRELEFPSEQAVNALLENLDEATGEY</sequence>
<name>A0A6N7IUA6_9FIRM</name>
<dbReference type="EMBL" id="WHYR01000061">
    <property type="protein sequence ID" value="MQL53705.1"/>
    <property type="molecule type" value="Genomic_DNA"/>
</dbReference>
<keyword evidence="1" id="KW-0812">Transmembrane</keyword>
<keyword evidence="1" id="KW-0472">Membrane</keyword>
<evidence type="ECO:0000259" key="2">
    <source>
        <dbReference type="Pfam" id="PF08955"/>
    </source>
</evidence>
<gene>
    <name evidence="3" type="ORF">GFC01_15845</name>
</gene>
<dbReference type="Proteomes" id="UP000441717">
    <property type="component" value="Unassembled WGS sequence"/>
</dbReference>
<organism evidence="3 4">
    <name type="scientific">Desulfofundulus thermobenzoicus</name>
    <dbReference type="NCBI Taxonomy" id="29376"/>
    <lineage>
        <taxon>Bacteria</taxon>
        <taxon>Bacillati</taxon>
        <taxon>Bacillota</taxon>
        <taxon>Clostridia</taxon>
        <taxon>Eubacteriales</taxon>
        <taxon>Peptococcaceae</taxon>
        <taxon>Desulfofundulus</taxon>
    </lineage>
</organism>
<dbReference type="InterPro" id="IPR015050">
    <property type="entry name" value="BofC_C"/>
</dbReference>
<keyword evidence="1" id="KW-1133">Transmembrane helix</keyword>
<dbReference type="AlphaFoldDB" id="A0A6N7IUA6"/>
<keyword evidence="4" id="KW-1185">Reference proteome</keyword>
<dbReference type="Pfam" id="PF08955">
    <property type="entry name" value="BofC_C"/>
    <property type="match status" value="1"/>
</dbReference>
<evidence type="ECO:0000313" key="4">
    <source>
        <dbReference type="Proteomes" id="UP000441717"/>
    </source>
</evidence>
<feature type="domain" description="Bypass of forespore C C-terminal" evidence="2">
    <location>
        <begin position="116"/>
        <end position="175"/>
    </location>
</feature>
<evidence type="ECO:0000313" key="3">
    <source>
        <dbReference type="EMBL" id="MQL53705.1"/>
    </source>
</evidence>
<accession>A0A6N7IUA6</accession>
<protein>
    <recommendedName>
        <fullName evidence="2">Bypass of forespore C C-terminal domain-containing protein</fullName>
    </recommendedName>
</protein>
<feature type="transmembrane region" description="Helical" evidence="1">
    <location>
        <begin position="6"/>
        <end position="29"/>
    </location>
</feature>
<comment type="caution">
    <text evidence="3">The sequence shown here is derived from an EMBL/GenBank/DDBJ whole genome shotgun (WGS) entry which is preliminary data.</text>
</comment>
<dbReference type="RefSeq" id="WP_152948163.1">
    <property type="nucleotide sequence ID" value="NZ_WHYR01000061.1"/>
</dbReference>
<reference evidence="3 4" key="1">
    <citation type="submission" date="2019-10" db="EMBL/GenBank/DDBJ databases">
        <title>Comparative genomics of sulfur disproportionating microorganisms.</title>
        <authorList>
            <person name="Ward L.M."/>
            <person name="Bertran E."/>
            <person name="Johnston D."/>
        </authorList>
    </citation>
    <scope>NUCLEOTIDE SEQUENCE [LARGE SCALE GENOMIC DNA]</scope>
    <source>
        <strain evidence="3 4">DSM 14055</strain>
    </source>
</reference>
<proteinExistence type="predicted"/>
<evidence type="ECO:0000256" key="1">
    <source>
        <dbReference type="SAM" id="Phobius"/>
    </source>
</evidence>
<dbReference type="OrthoDB" id="2081260at2"/>